<gene>
    <name evidence="1" type="ORF">OG442_06720</name>
</gene>
<evidence type="ECO:0000313" key="2">
    <source>
        <dbReference type="Proteomes" id="UP001432209"/>
    </source>
</evidence>
<sequence length="158" mass="16668">MSGGGADRPAEIMLVLPDSQTVRVRLHERQEAAEGSQWRYLIGVPAWVATREGVEAAEYSVWVTADQLRPISGVDLFAVATYKLPAQPPPVASGWTVGPGGRKGQSVVHDMACRNGPPLASELNTLEALDALERPGARACDVCDAAAILVPALELGGE</sequence>
<dbReference type="Pfam" id="PF19746">
    <property type="entry name" value="DUF6233"/>
    <property type="match status" value="1"/>
</dbReference>
<proteinExistence type="predicted"/>
<accession>A0ABZ2A2Y0</accession>
<protein>
    <submittedName>
        <fullName evidence="1">DUF6233 domain-containing protein</fullName>
    </submittedName>
</protein>
<dbReference type="InterPro" id="IPR046200">
    <property type="entry name" value="DUF6233"/>
</dbReference>
<reference evidence="1" key="1">
    <citation type="submission" date="2022-10" db="EMBL/GenBank/DDBJ databases">
        <title>The complete genomes of actinobacterial strains from the NBC collection.</title>
        <authorList>
            <person name="Joergensen T.S."/>
            <person name="Alvarez Arevalo M."/>
            <person name="Sterndorff E.B."/>
            <person name="Faurdal D."/>
            <person name="Vuksanovic O."/>
            <person name="Mourched A.-S."/>
            <person name="Charusanti P."/>
            <person name="Shaw S."/>
            <person name="Blin K."/>
            <person name="Weber T."/>
        </authorList>
    </citation>
    <scope>NUCLEOTIDE SEQUENCE</scope>
    <source>
        <strain evidence="1">NBC_01432</strain>
    </source>
</reference>
<organism evidence="1 2">
    <name type="scientific">Streptomyces niveus</name>
    <name type="common">Streptomyces spheroides</name>
    <dbReference type="NCBI Taxonomy" id="193462"/>
    <lineage>
        <taxon>Bacteria</taxon>
        <taxon>Bacillati</taxon>
        <taxon>Actinomycetota</taxon>
        <taxon>Actinomycetes</taxon>
        <taxon>Kitasatosporales</taxon>
        <taxon>Streptomycetaceae</taxon>
        <taxon>Streptomyces</taxon>
    </lineage>
</organism>
<dbReference type="RefSeq" id="WP_329074898.1">
    <property type="nucleotide sequence ID" value="NZ_CP109495.1"/>
</dbReference>
<evidence type="ECO:0000313" key="1">
    <source>
        <dbReference type="EMBL" id="WUX51257.1"/>
    </source>
</evidence>
<dbReference type="EMBL" id="CP109495">
    <property type="protein sequence ID" value="WUX51257.1"/>
    <property type="molecule type" value="Genomic_DNA"/>
</dbReference>
<name>A0ABZ2A2Y0_STRNV</name>
<keyword evidence="2" id="KW-1185">Reference proteome</keyword>
<dbReference type="Proteomes" id="UP001432209">
    <property type="component" value="Chromosome"/>
</dbReference>